<feature type="non-terminal residue" evidence="1">
    <location>
        <position position="1"/>
    </location>
</feature>
<gene>
    <name evidence="1" type="ORF">HaLaN_32245</name>
</gene>
<organism evidence="1 2">
    <name type="scientific">Haematococcus lacustris</name>
    <name type="common">Green alga</name>
    <name type="synonym">Haematococcus pluvialis</name>
    <dbReference type="NCBI Taxonomy" id="44745"/>
    <lineage>
        <taxon>Eukaryota</taxon>
        <taxon>Viridiplantae</taxon>
        <taxon>Chlorophyta</taxon>
        <taxon>core chlorophytes</taxon>
        <taxon>Chlorophyceae</taxon>
        <taxon>CS clade</taxon>
        <taxon>Chlamydomonadales</taxon>
        <taxon>Haematococcaceae</taxon>
        <taxon>Haematococcus</taxon>
    </lineage>
</organism>
<proteinExistence type="predicted"/>
<dbReference type="EMBL" id="BLLF01007424">
    <property type="protein sequence ID" value="GFH32945.1"/>
    <property type="molecule type" value="Genomic_DNA"/>
</dbReference>
<comment type="caution">
    <text evidence="1">The sequence shown here is derived from an EMBL/GenBank/DDBJ whole genome shotgun (WGS) entry which is preliminary data.</text>
</comment>
<sequence>LDSALQDSSHNSFGGDEDGKKAFNCVMREAGKAWVKFGMRTYLPEYPIGDEPHGKLCNKSNKEEMSKWPAAEFAALGAVVMALEVEFEGTLPPCVTYTNVDKVMQHALRNKRRTVTEWHKNNPNKLCSSQIAKETEAYKKYVILRWTKGIHFVPPEWGVEYKRGRDFWQARE</sequence>
<evidence type="ECO:0000313" key="1">
    <source>
        <dbReference type="EMBL" id="GFH32945.1"/>
    </source>
</evidence>
<evidence type="ECO:0000313" key="2">
    <source>
        <dbReference type="Proteomes" id="UP000485058"/>
    </source>
</evidence>
<name>A0A6A0AKD5_HAELA</name>
<reference evidence="1 2" key="1">
    <citation type="submission" date="2020-02" db="EMBL/GenBank/DDBJ databases">
        <title>Draft genome sequence of Haematococcus lacustris strain NIES-144.</title>
        <authorList>
            <person name="Morimoto D."/>
            <person name="Nakagawa S."/>
            <person name="Yoshida T."/>
            <person name="Sawayama S."/>
        </authorList>
    </citation>
    <scope>NUCLEOTIDE SEQUENCE [LARGE SCALE GENOMIC DNA]</scope>
    <source>
        <strain evidence="1 2">NIES-144</strain>
    </source>
</reference>
<dbReference type="AlphaFoldDB" id="A0A6A0AKD5"/>
<accession>A0A6A0AKD5</accession>
<keyword evidence="2" id="KW-1185">Reference proteome</keyword>
<dbReference type="Proteomes" id="UP000485058">
    <property type="component" value="Unassembled WGS sequence"/>
</dbReference>
<protein>
    <submittedName>
        <fullName evidence="1">Uncharacterized protein</fullName>
    </submittedName>
</protein>